<evidence type="ECO:0000313" key="4">
    <source>
        <dbReference type="Proteomes" id="UP001583172"/>
    </source>
</evidence>
<feature type="chain" id="PRO_5045359525" description="AB hydrolase-1 domain-containing protein" evidence="1">
    <location>
        <begin position="18"/>
        <end position="318"/>
    </location>
</feature>
<name>A0ABR3VKL5_HUMIN</name>
<dbReference type="EMBL" id="JAZGSY010000046">
    <property type="protein sequence ID" value="KAL1842344.1"/>
    <property type="molecule type" value="Genomic_DNA"/>
</dbReference>
<dbReference type="InterPro" id="IPR000639">
    <property type="entry name" value="Epox_hydrolase-like"/>
</dbReference>
<feature type="domain" description="AB hydrolase-1" evidence="2">
    <location>
        <begin position="50"/>
        <end position="302"/>
    </location>
</feature>
<dbReference type="PRINTS" id="PR00412">
    <property type="entry name" value="EPOXHYDRLASE"/>
</dbReference>
<evidence type="ECO:0000256" key="1">
    <source>
        <dbReference type="SAM" id="SignalP"/>
    </source>
</evidence>
<keyword evidence="1" id="KW-0732">Signal</keyword>
<protein>
    <recommendedName>
        <fullName evidence="2">AB hydrolase-1 domain-containing protein</fullName>
    </recommendedName>
</protein>
<dbReference type="InterPro" id="IPR050266">
    <property type="entry name" value="AB_hydrolase_sf"/>
</dbReference>
<dbReference type="Gene3D" id="3.40.50.1820">
    <property type="entry name" value="alpha/beta hydrolase"/>
    <property type="match status" value="1"/>
</dbReference>
<dbReference type="InterPro" id="IPR000073">
    <property type="entry name" value="AB_hydrolase_1"/>
</dbReference>
<comment type="caution">
    <text evidence="3">The sequence shown here is derived from an EMBL/GenBank/DDBJ whole genome shotgun (WGS) entry which is preliminary data.</text>
</comment>
<organism evidence="3 4">
    <name type="scientific">Humicola insolens</name>
    <name type="common">Soft-rot fungus</name>
    <dbReference type="NCBI Taxonomy" id="85995"/>
    <lineage>
        <taxon>Eukaryota</taxon>
        <taxon>Fungi</taxon>
        <taxon>Dikarya</taxon>
        <taxon>Ascomycota</taxon>
        <taxon>Pezizomycotina</taxon>
        <taxon>Sordariomycetes</taxon>
        <taxon>Sordariomycetidae</taxon>
        <taxon>Sordariales</taxon>
        <taxon>Chaetomiaceae</taxon>
        <taxon>Mycothermus</taxon>
    </lineage>
</organism>
<dbReference type="InterPro" id="IPR029058">
    <property type="entry name" value="AB_hydrolase_fold"/>
</dbReference>
<accession>A0ABR3VKL5</accession>
<dbReference type="PANTHER" id="PTHR43798:SF33">
    <property type="entry name" value="HYDROLASE, PUTATIVE (AFU_ORTHOLOGUE AFUA_2G14860)-RELATED"/>
    <property type="match status" value="1"/>
</dbReference>
<keyword evidence="4" id="KW-1185">Reference proteome</keyword>
<sequence length="318" mass="35706">MNILRLLSLLPSLTVLAHNHPPTTTTGTILTTDNIHLNYTQSGPLHGRNIVFIPGWRQTASEWQKQATYFSQSGFRVTTYDMRGHGDSDKPSFGYRLSRFAADLNDLLDQLKLTDVAIVGHSMGCSVAWAWWDQYNLVTKPKPGKHGHGNSPRRVVSSLMLVDQPAVMVRNPAWSDEYAARVGAIFEPQGIYDMANDIGAQLPSMLRGMFTTEVTEEEYQWVLAQNLKMSDENGAALLIDHGLADWRDVLPRIDVPTLVIAGDVSVFPVEGVRWVAEQIPGAEEYTFGQEERGSHFMFWENPERFNEVVKDFLTRGSV</sequence>
<gene>
    <name evidence="3" type="ORF">VTJ49DRAFT_5512</name>
</gene>
<dbReference type="Proteomes" id="UP001583172">
    <property type="component" value="Unassembled WGS sequence"/>
</dbReference>
<proteinExistence type="predicted"/>
<feature type="signal peptide" evidence="1">
    <location>
        <begin position="1"/>
        <end position="17"/>
    </location>
</feature>
<evidence type="ECO:0000259" key="2">
    <source>
        <dbReference type="Pfam" id="PF00561"/>
    </source>
</evidence>
<dbReference type="Pfam" id="PF00561">
    <property type="entry name" value="Abhydrolase_1"/>
    <property type="match status" value="1"/>
</dbReference>
<dbReference type="PANTHER" id="PTHR43798">
    <property type="entry name" value="MONOACYLGLYCEROL LIPASE"/>
    <property type="match status" value="1"/>
</dbReference>
<dbReference type="SUPFAM" id="SSF53474">
    <property type="entry name" value="alpha/beta-Hydrolases"/>
    <property type="match status" value="1"/>
</dbReference>
<reference evidence="3 4" key="1">
    <citation type="journal article" date="2024" name="Commun. Biol.">
        <title>Comparative genomic analysis of thermophilic fungi reveals convergent evolutionary adaptations and gene losses.</title>
        <authorList>
            <person name="Steindorff A.S."/>
            <person name="Aguilar-Pontes M.V."/>
            <person name="Robinson A.J."/>
            <person name="Andreopoulos B."/>
            <person name="LaButti K."/>
            <person name="Kuo A."/>
            <person name="Mondo S."/>
            <person name="Riley R."/>
            <person name="Otillar R."/>
            <person name="Haridas S."/>
            <person name="Lipzen A."/>
            <person name="Grimwood J."/>
            <person name="Schmutz J."/>
            <person name="Clum A."/>
            <person name="Reid I.D."/>
            <person name="Moisan M.C."/>
            <person name="Butler G."/>
            <person name="Nguyen T.T.M."/>
            <person name="Dewar K."/>
            <person name="Conant G."/>
            <person name="Drula E."/>
            <person name="Henrissat B."/>
            <person name="Hansel C."/>
            <person name="Singer S."/>
            <person name="Hutchinson M.I."/>
            <person name="de Vries R.P."/>
            <person name="Natvig D.O."/>
            <person name="Powell A.J."/>
            <person name="Tsang A."/>
            <person name="Grigoriev I.V."/>
        </authorList>
    </citation>
    <scope>NUCLEOTIDE SEQUENCE [LARGE SCALE GENOMIC DNA]</scope>
    <source>
        <strain evidence="3 4">CBS 620.91</strain>
    </source>
</reference>
<evidence type="ECO:0000313" key="3">
    <source>
        <dbReference type="EMBL" id="KAL1842344.1"/>
    </source>
</evidence>